<feature type="chain" id="PRO_5014656483" evidence="2">
    <location>
        <begin position="23"/>
        <end position="78"/>
    </location>
</feature>
<feature type="region of interest" description="Disordered" evidence="1">
    <location>
        <begin position="54"/>
        <end position="78"/>
    </location>
</feature>
<organism evidence="3">
    <name type="scientific">Anopheles darlingi</name>
    <name type="common">Mosquito</name>
    <dbReference type="NCBI Taxonomy" id="43151"/>
    <lineage>
        <taxon>Eukaryota</taxon>
        <taxon>Metazoa</taxon>
        <taxon>Ecdysozoa</taxon>
        <taxon>Arthropoda</taxon>
        <taxon>Hexapoda</taxon>
        <taxon>Insecta</taxon>
        <taxon>Pterygota</taxon>
        <taxon>Neoptera</taxon>
        <taxon>Endopterygota</taxon>
        <taxon>Diptera</taxon>
        <taxon>Nematocera</taxon>
        <taxon>Culicoidea</taxon>
        <taxon>Culicidae</taxon>
        <taxon>Anophelinae</taxon>
        <taxon>Anopheles</taxon>
    </lineage>
</organism>
<protein>
    <submittedName>
        <fullName evidence="3">Putative secreted protein</fullName>
    </submittedName>
</protein>
<evidence type="ECO:0000313" key="3">
    <source>
        <dbReference type="EMBL" id="MBW77465.1"/>
    </source>
</evidence>
<sequence length="78" mass="9117">MCVRVCVCVCVCMCVREHVCECRSIEASNCQKLFNERSTNYRSERFPFFRWSQTKPKASKDAAPRYRTSAEQEARNAL</sequence>
<feature type="signal peptide" evidence="2">
    <location>
        <begin position="1"/>
        <end position="22"/>
    </location>
</feature>
<accession>A0A2M4DIW7</accession>
<proteinExistence type="predicted"/>
<evidence type="ECO:0000256" key="2">
    <source>
        <dbReference type="SAM" id="SignalP"/>
    </source>
</evidence>
<evidence type="ECO:0000256" key="1">
    <source>
        <dbReference type="SAM" id="MobiDB-lite"/>
    </source>
</evidence>
<name>A0A2M4DIW7_ANODA</name>
<reference evidence="3" key="1">
    <citation type="submission" date="2018-01" db="EMBL/GenBank/DDBJ databases">
        <title>An insight into the sialome of Amazonian anophelines.</title>
        <authorList>
            <person name="Ribeiro J.M."/>
            <person name="Scarpassa V."/>
            <person name="Calvo E."/>
        </authorList>
    </citation>
    <scope>NUCLEOTIDE SEQUENCE</scope>
</reference>
<dbReference type="EMBL" id="GGFL01013287">
    <property type="protein sequence ID" value="MBW77465.1"/>
    <property type="molecule type" value="Transcribed_RNA"/>
</dbReference>
<feature type="compositionally biased region" description="Basic and acidic residues" evidence="1">
    <location>
        <begin position="58"/>
        <end position="78"/>
    </location>
</feature>
<dbReference type="AlphaFoldDB" id="A0A2M4DIW7"/>
<keyword evidence="2" id="KW-0732">Signal</keyword>